<dbReference type="InterPro" id="IPR050288">
    <property type="entry name" value="Cellulose_deg_GH3"/>
</dbReference>
<organism evidence="5 6">
    <name type="scientific">Alloscardovia venturai</name>
    <dbReference type="NCBI Taxonomy" id="1769421"/>
    <lineage>
        <taxon>Bacteria</taxon>
        <taxon>Bacillati</taxon>
        <taxon>Actinomycetota</taxon>
        <taxon>Actinomycetes</taxon>
        <taxon>Bifidobacteriales</taxon>
        <taxon>Bifidobacteriaceae</taxon>
        <taxon>Alloscardovia</taxon>
    </lineage>
</organism>
<evidence type="ECO:0000256" key="1">
    <source>
        <dbReference type="ARBA" id="ARBA00005336"/>
    </source>
</evidence>
<dbReference type="Pfam" id="PF01915">
    <property type="entry name" value="Glyco_hydro_3_C"/>
    <property type="match status" value="1"/>
</dbReference>
<evidence type="ECO:0000259" key="4">
    <source>
        <dbReference type="SMART" id="SM01217"/>
    </source>
</evidence>
<feature type="transmembrane region" description="Helical" evidence="3">
    <location>
        <begin position="973"/>
        <end position="998"/>
    </location>
</feature>
<reference evidence="6" key="1">
    <citation type="journal article" date="2019" name="Int. J. Syst. Evol. Microbiol.">
        <title>The Global Catalogue of Microorganisms (GCM) 10K type strain sequencing project: providing services to taxonomists for standard genome sequencing and annotation.</title>
        <authorList>
            <consortium name="The Broad Institute Genomics Platform"/>
            <consortium name="The Broad Institute Genome Sequencing Center for Infectious Disease"/>
            <person name="Wu L."/>
            <person name="Ma J."/>
        </authorList>
    </citation>
    <scope>NUCLEOTIDE SEQUENCE [LARGE SCALE GENOMIC DNA]</scope>
    <source>
        <strain evidence="6">CCM 8604</strain>
    </source>
</reference>
<dbReference type="Proteomes" id="UP001597036">
    <property type="component" value="Unassembled WGS sequence"/>
</dbReference>
<keyword evidence="3" id="KW-1133">Transmembrane helix</keyword>
<dbReference type="Pfam" id="PF00933">
    <property type="entry name" value="Glyco_hydro_3"/>
    <property type="match status" value="1"/>
</dbReference>
<comment type="caution">
    <text evidence="5">The sequence shown here is derived from an EMBL/GenBank/DDBJ whole genome shotgun (WGS) entry which is preliminary data.</text>
</comment>
<gene>
    <name evidence="5" type="ORF">ACFQY8_06745</name>
</gene>
<dbReference type="InterPro" id="IPR036881">
    <property type="entry name" value="Glyco_hydro_3_C_sf"/>
</dbReference>
<keyword evidence="3" id="KW-0812">Transmembrane</keyword>
<dbReference type="InterPro" id="IPR017853">
    <property type="entry name" value="GH"/>
</dbReference>
<comment type="similarity">
    <text evidence="1">Belongs to the glycosyl hydrolase 3 family.</text>
</comment>
<keyword evidence="6" id="KW-1185">Reference proteome</keyword>
<dbReference type="GO" id="GO:0016787">
    <property type="term" value="F:hydrolase activity"/>
    <property type="evidence" value="ECO:0007669"/>
    <property type="project" value="UniProtKB-KW"/>
</dbReference>
<dbReference type="InterPro" id="IPR013783">
    <property type="entry name" value="Ig-like_fold"/>
</dbReference>
<keyword evidence="3" id="KW-0472">Membrane</keyword>
<keyword evidence="2 5" id="KW-0378">Hydrolase</keyword>
<dbReference type="PANTHER" id="PTHR42715">
    <property type="entry name" value="BETA-GLUCOSIDASE"/>
    <property type="match status" value="1"/>
</dbReference>
<dbReference type="EMBL" id="JBHTHQ010000021">
    <property type="protein sequence ID" value="MFD0705440.1"/>
    <property type="molecule type" value="Genomic_DNA"/>
</dbReference>
<dbReference type="SUPFAM" id="SSF51445">
    <property type="entry name" value="(Trans)glycosidases"/>
    <property type="match status" value="1"/>
</dbReference>
<dbReference type="PANTHER" id="PTHR42715:SF10">
    <property type="entry name" value="BETA-GLUCOSIDASE"/>
    <property type="match status" value="1"/>
</dbReference>
<dbReference type="Pfam" id="PF14310">
    <property type="entry name" value="Fn3-like"/>
    <property type="match status" value="1"/>
</dbReference>
<evidence type="ECO:0000313" key="6">
    <source>
        <dbReference type="Proteomes" id="UP001597036"/>
    </source>
</evidence>
<dbReference type="PRINTS" id="PR00133">
    <property type="entry name" value="GLHYDRLASE3"/>
</dbReference>
<dbReference type="Gene3D" id="3.40.50.1700">
    <property type="entry name" value="Glycoside hydrolase family 3 C-terminal domain"/>
    <property type="match status" value="1"/>
</dbReference>
<evidence type="ECO:0000256" key="2">
    <source>
        <dbReference type="ARBA" id="ARBA00022801"/>
    </source>
</evidence>
<dbReference type="Gene3D" id="3.20.20.300">
    <property type="entry name" value="Glycoside hydrolase, family 3, N-terminal domain"/>
    <property type="match status" value="1"/>
</dbReference>
<dbReference type="SUPFAM" id="SSF52279">
    <property type="entry name" value="Beta-D-glucan exohydrolase, C-terminal domain"/>
    <property type="match status" value="1"/>
</dbReference>
<dbReference type="InterPro" id="IPR026891">
    <property type="entry name" value="Fn3-like"/>
</dbReference>
<protein>
    <submittedName>
        <fullName evidence="5">Glycoside hydrolase family 3 N-terminal domain-containing protein</fullName>
    </submittedName>
</protein>
<dbReference type="SMART" id="SM01217">
    <property type="entry name" value="Fn3_like"/>
    <property type="match status" value="1"/>
</dbReference>
<evidence type="ECO:0000313" key="5">
    <source>
        <dbReference type="EMBL" id="MFD0705440.1"/>
    </source>
</evidence>
<sequence length="1045" mass="113501">MGTGIPRSKGRVGRVIKTVVSVVAAAGLFAGAGAITTVQNNKMIGSLVGLFNNTVDNSQAKTAGLDLNYYKAKHTEQSIKAAEVDLANRITGEGTVLLKNDDNALPLAKGSKVSFFSVNSSGRQAAGSPMAALAGGSSANTLKDIFTRAGFKVNAKIWDFYNSDDAKKYGLSAGSVNFGDGEDFAINEMPLSKLESADGVLDSAKGTTPIFVWSRVAGEGRDMPRSMYNHAKSEADKKKSYLEPDSTELKLLKYLNDNFESVTVLVNSNAALQLDWVKQFPHIKAVVLAESFNDGVGKVFNGEINPSGRTVDTFEADALQSPAAQNFGDFEYTDAKGKFTNYNYVSYKEGIYVGYRYYETRYFDKVMNQGNPGDYTYANQVVYPFGYGLSYTTFAHSGFTVRSVDDKTLEATTAVTNTGKVTGKDTVQIYMQSPYTDYDKTNGVEKAASQLVGFAKTNELKPGQSQTVKVTIKKDLLKAYDANGAKTYILDAGDYLFTDAANAHDATNNFLARAGKTIADGMTSAGDASAVQVYTPSNTTTDTTTYAKDGVTGTKITNQLDSARGDVTYLTRNDWMGTFPTHDGKASTKISTWGNEINGKDGKSYTYSKKASDSLLTKLKDHASGNTNIKSATPVFGKKNGKTLIEMRGLSFNDKAWDALLDQLTEAEYKELIGNSGYGVSPIESINSPFNYEADSASSWVYGAISFGYPNIMVLAQTYNTELAKEFGQLRSDEALLGKVAGMYAPSMNIHRTPFSGRNGEYYSEDAVLTSLMSQPEIQVLTDNGIYTYVKHFAFNDQEDHRGDRNGQMSLATWLNEQSAREIYLKPFEDNLKLTNKIKYLKKNDDGSYSQAVTTMRATRGIMTSFNRAGATWTGGNYNLISGIARGEWGFNGAIITDNANTGVFMSAKQMIQAGADIKLLNAKEPTGETLNVADPNVYPYARAAAHRYLYTVANSRAMNGAMPGSKFKSSNGLLTIATTLRVVLYALVLLLLFFSVWRHLPKTVDRVNVRKAAKKAKRQERRALRKAAGAAAKKAAAAGAVKKA</sequence>
<evidence type="ECO:0000256" key="3">
    <source>
        <dbReference type="SAM" id="Phobius"/>
    </source>
</evidence>
<dbReference type="InterPro" id="IPR001764">
    <property type="entry name" value="Glyco_hydro_3_N"/>
</dbReference>
<proteinExistence type="inferred from homology"/>
<dbReference type="RefSeq" id="WP_377939127.1">
    <property type="nucleotide sequence ID" value="NZ_JBHTHQ010000021.1"/>
</dbReference>
<feature type="domain" description="Fibronectin type III-like" evidence="4">
    <location>
        <begin position="425"/>
        <end position="503"/>
    </location>
</feature>
<accession>A0ABW2Y5T4</accession>
<dbReference type="InterPro" id="IPR002772">
    <property type="entry name" value="Glyco_hydro_3_C"/>
</dbReference>
<dbReference type="Gene3D" id="2.60.40.10">
    <property type="entry name" value="Immunoglobulins"/>
    <property type="match status" value="1"/>
</dbReference>
<dbReference type="InterPro" id="IPR036962">
    <property type="entry name" value="Glyco_hydro_3_N_sf"/>
</dbReference>
<name>A0ABW2Y5T4_9BIFI</name>